<evidence type="ECO:0000313" key="3">
    <source>
        <dbReference type="Proteomes" id="UP001054945"/>
    </source>
</evidence>
<gene>
    <name evidence="2" type="ORF">CEXT_145611</name>
</gene>
<dbReference type="Proteomes" id="UP001054945">
    <property type="component" value="Unassembled WGS sequence"/>
</dbReference>
<evidence type="ECO:0000313" key="2">
    <source>
        <dbReference type="EMBL" id="GIY56825.1"/>
    </source>
</evidence>
<feature type="transmembrane region" description="Helical" evidence="1">
    <location>
        <begin position="97"/>
        <end position="122"/>
    </location>
</feature>
<sequence>MGHNPHHYYSGQCPFHGHPRSLDRISVTEDSFSFAQIRKGVVVEAWSSGGHSLNELWGWLAWGVAIRRREGKEKLMFFWGQGASLDLKRVTRSNRGLLCSVWGAGISGQDFFLWAVVTLYYYW</sequence>
<accession>A0AAV4UGJ2</accession>
<keyword evidence="1" id="KW-0472">Membrane</keyword>
<keyword evidence="3" id="KW-1185">Reference proteome</keyword>
<name>A0AAV4UGJ2_CAEEX</name>
<protein>
    <submittedName>
        <fullName evidence="2">Uncharacterized protein</fullName>
    </submittedName>
</protein>
<dbReference type="EMBL" id="BPLR01012815">
    <property type="protein sequence ID" value="GIY56825.1"/>
    <property type="molecule type" value="Genomic_DNA"/>
</dbReference>
<reference evidence="2 3" key="1">
    <citation type="submission" date="2021-06" db="EMBL/GenBank/DDBJ databases">
        <title>Caerostris extrusa draft genome.</title>
        <authorList>
            <person name="Kono N."/>
            <person name="Arakawa K."/>
        </authorList>
    </citation>
    <scope>NUCLEOTIDE SEQUENCE [LARGE SCALE GENOMIC DNA]</scope>
</reference>
<proteinExistence type="predicted"/>
<keyword evidence="1" id="KW-0812">Transmembrane</keyword>
<keyword evidence="1" id="KW-1133">Transmembrane helix</keyword>
<comment type="caution">
    <text evidence="2">The sequence shown here is derived from an EMBL/GenBank/DDBJ whole genome shotgun (WGS) entry which is preliminary data.</text>
</comment>
<organism evidence="2 3">
    <name type="scientific">Caerostris extrusa</name>
    <name type="common">Bark spider</name>
    <name type="synonym">Caerostris bankana</name>
    <dbReference type="NCBI Taxonomy" id="172846"/>
    <lineage>
        <taxon>Eukaryota</taxon>
        <taxon>Metazoa</taxon>
        <taxon>Ecdysozoa</taxon>
        <taxon>Arthropoda</taxon>
        <taxon>Chelicerata</taxon>
        <taxon>Arachnida</taxon>
        <taxon>Araneae</taxon>
        <taxon>Araneomorphae</taxon>
        <taxon>Entelegynae</taxon>
        <taxon>Araneoidea</taxon>
        <taxon>Araneidae</taxon>
        <taxon>Caerostris</taxon>
    </lineage>
</organism>
<dbReference type="AlphaFoldDB" id="A0AAV4UGJ2"/>
<evidence type="ECO:0000256" key="1">
    <source>
        <dbReference type="SAM" id="Phobius"/>
    </source>
</evidence>